<reference evidence="10 11" key="1">
    <citation type="submission" date="2017-06" db="EMBL/GenBank/DDBJ databases">
        <title>Draft genome sequence of anaerobic fermentative bacterium Anaeromicrobium sediminis DY2726D isolated from West Pacific Ocean sediments.</title>
        <authorList>
            <person name="Zeng X."/>
        </authorList>
    </citation>
    <scope>NUCLEOTIDE SEQUENCE [LARGE SCALE GENOMIC DNA]</scope>
    <source>
        <strain evidence="10 11">DY2726D</strain>
    </source>
</reference>
<dbReference type="Pfam" id="PF01171">
    <property type="entry name" value="ATP_bind_3"/>
    <property type="match status" value="1"/>
</dbReference>
<dbReference type="InterPro" id="IPR014729">
    <property type="entry name" value="Rossmann-like_a/b/a_fold"/>
</dbReference>
<keyword evidence="6 8" id="KW-0067">ATP-binding</keyword>
<comment type="domain">
    <text evidence="8">The N-terminal region contains the highly conserved SGGXDS motif, predicted to be a P-loop motif involved in ATP binding.</text>
</comment>
<dbReference type="EC" id="6.3.4.19" evidence="8"/>
<dbReference type="EMBL" id="NIBG01000024">
    <property type="protein sequence ID" value="PAB57624.1"/>
    <property type="molecule type" value="Genomic_DNA"/>
</dbReference>
<comment type="caution">
    <text evidence="10">The sequence shown here is derived from an EMBL/GenBank/DDBJ whole genome shotgun (WGS) entry which is preliminary data.</text>
</comment>
<dbReference type="GO" id="GO:0005524">
    <property type="term" value="F:ATP binding"/>
    <property type="evidence" value="ECO:0007669"/>
    <property type="project" value="UniProtKB-UniRule"/>
</dbReference>
<dbReference type="InterPro" id="IPR012796">
    <property type="entry name" value="Lysidine-tRNA-synth_C"/>
</dbReference>
<dbReference type="SUPFAM" id="SSF56037">
    <property type="entry name" value="PheT/TilS domain"/>
    <property type="match status" value="1"/>
</dbReference>
<feature type="binding site" evidence="8">
    <location>
        <begin position="26"/>
        <end position="31"/>
    </location>
    <ligand>
        <name>ATP</name>
        <dbReference type="ChEBI" id="CHEBI:30616"/>
    </ligand>
</feature>
<comment type="similarity">
    <text evidence="8">Belongs to the tRNA(Ile)-lysidine synthase family.</text>
</comment>
<dbReference type="GO" id="GO:0005737">
    <property type="term" value="C:cytoplasm"/>
    <property type="evidence" value="ECO:0007669"/>
    <property type="project" value="UniProtKB-SubCell"/>
</dbReference>
<dbReference type="HAMAP" id="MF_01161">
    <property type="entry name" value="tRNA_Ile_lys_synt"/>
    <property type="match status" value="1"/>
</dbReference>
<dbReference type="NCBIfam" id="TIGR02432">
    <property type="entry name" value="lysidine_TilS_N"/>
    <property type="match status" value="1"/>
</dbReference>
<dbReference type="InterPro" id="IPR012094">
    <property type="entry name" value="tRNA_Ile_lys_synt"/>
</dbReference>
<dbReference type="InterPro" id="IPR011063">
    <property type="entry name" value="TilS/TtcA_N"/>
</dbReference>
<evidence type="ECO:0000256" key="8">
    <source>
        <dbReference type="HAMAP-Rule" id="MF_01161"/>
    </source>
</evidence>
<dbReference type="PANTHER" id="PTHR43033:SF1">
    <property type="entry name" value="TRNA(ILE)-LYSIDINE SYNTHASE-RELATED"/>
    <property type="match status" value="1"/>
</dbReference>
<dbReference type="Pfam" id="PF11734">
    <property type="entry name" value="TilS_C"/>
    <property type="match status" value="1"/>
</dbReference>
<dbReference type="SUPFAM" id="SSF52402">
    <property type="entry name" value="Adenine nucleotide alpha hydrolases-like"/>
    <property type="match status" value="1"/>
</dbReference>
<dbReference type="SUPFAM" id="SSF82829">
    <property type="entry name" value="MesJ substrate recognition domain-like"/>
    <property type="match status" value="1"/>
</dbReference>
<dbReference type="SMART" id="SM00977">
    <property type="entry name" value="TilS_C"/>
    <property type="match status" value="1"/>
</dbReference>
<dbReference type="PANTHER" id="PTHR43033">
    <property type="entry name" value="TRNA(ILE)-LYSIDINE SYNTHASE-RELATED"/>
    <property type="match status" value="1"/>
</dbReference>
<comment type="subcellular location">
    <subcellularLocation>
        <location evidence="1 8">Cytoplasm</location>
    </subcellularLocation>
</comment>
<name>A0A267MDE8_9FIRM</name>
<evidence type="ECO:0000256" key="5">
    <source>
        <dbReference type="ARBA" id="ARBA00022741"/>
    </source>
</evidence>
<dbReference type="GO" id="GO:0032267">
    <property type="term" value="F:tRNA(Ile)-lysidine synthase activity"/>
    <property type="evidence" value="ECO:0007669"/>
    <property type="project" value="UniProtKB-EC"/>
</dbReference>
<accession>A0A267MDE8</accession>
<keyword evidence="2 8" id="KW-0963">Cytoplasm</keyword>
<dbReference type="AlphaFoldDB" id="A0A267MDE8"/>
<evidence type="ECO:0000259" key="9">
    <source>
        <dbReference type="SMART" id="SM00977"/>
    </source>
</evidence>
<evidence type="ECO:0000256" key="3">
    <source>
        <dbReference type="ARBA" id="ARBA00022598"/>
    </source>
</evidence>
<evidence type="ECO:0000256" key="6">
    <source>
        <dbReference type="ARBA" id="ARBA00022840"/>
    </source>
</evidence>
<dbReference type="CDD" id="cd01992">
    <property type="entry name" value="TilS_N"/>
    <property type="match status" value="1"/>
</dbReference>
<organism evidence="10 11">
    <name type="scientific">Anaeromicrobium sediminis</name>
    <dbReference type="NCBI Taxonomy" id="1478221"/>
    <lineage>
        <taxon>Bacteria</taxon>
        <taxon>Bacillati</taxon>
        <taxon>Bacillota</taxon>
        <taxon>Clostridia</taxon>
        <taxon>Peptostreptococcales</taxon>
        <taxon>Thermotaleaceae</taxon>
        <taxon>Anaeromicrobium</taxon>
    </lineage>
</organism>
<evidence type="ECO:0000313" key="11">
    <source>
        <dbReference type="Proteomes" id="UP000216024"/>
    </source>
</evidence>
<keyword evidence="3 8" id="KW-0436">Ligase</keyword>
<keyword evidence="11" id="KW-1185">Reference proteome</keyword>
<protein>
    <recommendedName>
        <fullName evidence="8">tRNA(Ile)-lysidine synthase</fullName>
        <ecNumber evidence="8">6.3.4.19</ecNumber>
    </recommendedName>
    <alternativeName>
        <fullName evidence="8">tRNA(Ile)-2-lysyl-cytidine synthase</fullName>
    </alternativeName>
    <alternativeName>
        <fullName evidence="8">tRNA(Ile)-lysidine synthetase</fullName>
    </alternativeName>
</protein>
<dbReference type="OrthoDB" id="9807403at2"/>
<sequence>MLEKFLQTIEEYNLIEVNEKIVVGVSGGPDSISLLHLLFTIKEKYNIQIYGVHLNHKYRGKEADEDAQYVHEFCTKLKIPCYVYSENVEEYSKKKGRSFEEGGRELRYKYFYEVLRKVGAKKIAVAQNLDDQAETMLMRFMRGSGIEGLCAMDYKRDEIIRPILNIRRKEIEKYCERHGLNPRIDKTNLESIYTRNRIRLELIPYISEHFNRNIKETLFRTSELIREDKKFLDECVKESYNRVIKEEVGKVIIDRLEFNKCHKAIQRRIIRECILYICSDLKNIEKKHVEELIKFIGMARSGSTIDLPKNLISLVKYEKVVIKKRENSKNKDFLYPVEIGKKIYIEELNGYIYGEIVSMDEYNSSNNGKYNMYFDFNETKELFIRNRRNGDKFKPLGLNGTKKLKDYFIDEKIPKDERSEIPILVSDDEILWVVGYRRSSLGKVKKNSERILRVSYIQE</sequence>
<proteinExistence type="inferred from homology"/>
<comment type="catalytic activity">
    <reaction evidence="7 8">
        <text>cytidine(34) in tRNA(Ile2) + L-lysine + ATP = lysidine(34) in tRNA(Ile2) + AMP + diphosphate + H(+)</text>
        <dbReference type="Rhea" id="RHEA:43744"/>
        <dbReference type="Rhea" id="RHEA-COMP:10625"/>
        <dbReference type="Rhea" id="RHEA-COMP:10670"/>
        <dbReference type="ChEBI" id="CHEBI:15378"/>
        <dbReference type="ChEBI" id="CHEBI:30616"/>
        <dbReference type="ChEBI" id="CHEBI:32551"/>
        <dbReference type="ChEBI" id="CHEBI:33019"/>
        <dbReference type="ChEBI" id="CHEBI:82748"/>
        <dbReference type="ChEBI" id="CHEBI:83665"/>
        <dbReference type="ChEBI" id="CHEBI:456215"/>
        <dbReference type="EC" id="6.3.4.19"/>
    </reaction>
</comment>
<dbReference type="Gene3D" id="1.20.59.20">
    <property type="match status" value="1"/>
</dbReference>
<feature type="domain" description="Lysidine-tRNA(Ile) synthetase C-terminal" evidence="9">
    <location>
        <begin position="382"/>
        <end position="454"/>
    </location>
</feature>
<dbReference type="RefSeq" id="WP_095135192.1">
    <property type="nucleotide sequence ID" value="NZ_NIBG01000024.1"/>
</dbReference>
<keyword evidence="5 8" id="KW-0547">Nucleotide-binding</keyword>
<dbReference type="GO" id="GO:0006400">
    <property type="term" value="P:tRNA modification"/>
    <property type="evidence" value="ECO:0007669"/>
    <property type="project" value="UniProtKB-UniRule"/>
</dbReference>
<evidence type="ECO:0000256" key="2">
    <source>
        <dbReference type="ARBA" id="ARBA00022490"/>
    </source>
</evidence>
<gene>
    <name evidence="8 10" type="primary">tilS</name>
    <name evidence="10" type="ORF">CCE28_18350</name>
</gene>
<dbReference type="NCBIfam" id="TIGR02433">
    <property type="entry name" value="lysidine_TilS_C"/>
    <property type="match status" value="1"/>
</dbReference>
<comment type="function">
    <text evidence="8">Ligates lysine onto the cytidine present at position 34 of the AUA codon-specific tRNA(Ile) that contains the anticodon CAU, in an ATP-dependent manner. Cytidine is converted to lysidine, thus changing the amino acid specificity of the tRNA from methionine to isoleucine.</text>
</comment>
<evidence type="ECO:0000256" key="1">
    <source>
        <dbReference type="ARBA" id="ARBA00004496"/>
    </source>
</evidence>
<evidence type="ECO:0000313" key="10">
    <source>
        <dbReference type="EMBL" id="PAB57624.1"/>
    </source>
</evidence>
<keyword evidence="4 8" id="KW-0819">tRNA processing</keyword>
<dbReference type="Gene3D" id="3.40.50.620">
    <property type="entry name" value="HUPs"/>
    <property type="match status" value="1"/>
</dbReference>
<dbReference type="Proteomes" id="UP000216024">
    <property type="component" value="Unassembled WGS sequence"/>
</dbReference>
<evidence type="ECO:0000256" key="7">
    <source>
        <dbReference type="ARBA" id="ARBA00048539"/>
    </source>
</evidence>
<dbReference type="InterPro" id="IPR012795">
    <property type="entry name" value="tRNA_Ile_lys_synt_N"/>
</dbReference>
<evidence type="ECO:0000256" key="4">
    <source>
        <dbReference type="ARBA" id="ARBA00022694"/>
    </source>
</evidence>